<dbReference type="HOGENOM" id="CLU_684129_0_0_1"/>
<name>A0A0D3IDZ6_EMIH1</name>
<sequence>MAQQQAPPAAQAPIVVVVDEVQITSDAALVLAPGAQHVKDHTPCLSWTTVYDNAGAVTNYTLGQSDAKGAFLPRCRFSVDQQTGTLLDGNHVLNVLFNGAFWSRLLTALDAANLFATSMEKIGVLHQRLAGLAMANPGVWVVSHSDIFLAVVPVVPGPQDLLFLTQLPLRALEAGGELPLLLYSLLSFHLGPIATRAARLPPAAPARLTAGLLQGAIVQSVGAAAANPTMLALQIPRLLKGASLPVIFQSTSADPHTRLEDFTDLLRMQAGGVDERRRIEERRIMLATSLGALYQLVIQPSPSVSTANTLVSRLAAKILTAPQLKLSLADQLAILATAVHDRQHLVQPGASAEDAVTALVAEDLQEAALRKHGREGLLLRSRAIGLLCLREHPRAAGWGCGWS</sequence>
<keyword evidence="2" id="KW-1185">Reference proteome</keyword>
<protein>
    <submittedName>
        <fullName evidence="1">Uncharacterized protein</fullName>
    </submittedName>
</protein>
<evidence type="ECO:0000313" key="1">
    <source>
        <dbReference type="EnsemblProtists" id="EOD09481"/>
    </source>
</evidence>
<dbReference type="RefSeq" id="XP_005761910.1">
    <property type="nucleotide sequence ID" value="XM_005761853.1"/>
</dbReference>
<organism evidence="1 2">
    <name type="scientific">Emiliania huxleyi (strain CCMP1516)</name>
    <dbReference type="NCBI Taxonomy" id="280463"/>
    <lineage>
        <taxon>Eukaryota</taxon>
        <taxon>Haptista</taxon>
        <taxon>Haptophyta</taxon>
        <taxon>Prymnesiophyceae</taxon>
        <taxon>Isochrysidales</taxon>
        <taxon>Noelaerhabdaceae</taxon>
        <taxon>Emiliania</taxon>
    </lineage>
</organism>
<dbReference type="EnsemblProtists" id="EOD09481">
    <property type="protein sequence ID" value="EOD09481"/>
    <property type="gene ID" value="EMIHUDRAFT_197933"/>
</dbReference>
<reference evidence="2" key="1">
    <citation type="journal article" date="2013" name="Nature">
        <title>Pan genome of the phytoplankton Emiliania underpins its global distribution.</title>
        <authorList>
            <person name="Read B.A."/>
            <person name="Kegel J."/>
            <person name="Klute M.J."/>
            <person name="Kuo A."/>
            <person name="Lefebvre S.C."/>
            <person name="Maumus F."/>
            <person name="Mayer C."/>
            <person name="Miller J."/>
            <person name="Monier A."/>
            <person name="Salamov A."/>
            <person name="Young J."/>
            <person name="Aguilar M."/>
            <person name="Claverie J.M."/>
            <person name="Frickenhaus S."/>
            <person name="Gonzalez K."/>
            <person name="Herman E.K."/>
            <person name="Lin Y.C."/>
            <person name="Napier J."/>
            <person name="Ogata H."/>
            <person name="Sarno A.F."/>
            <person name="Shmutz J."/>
            <person name="Schroeder D."/>
            <person name="de Vargas C."/>
            <person name="Verret F."/>
            <person name="von Dassow P."/>
            <person name="Valentin K."/>
            <person name="Van de Peer Y."/>
            <person name="Wheeler G."/>
            <person name="Dacks J.B."/>
            <person name="Delwiche C.F."/>
            <person name="Dyhrman S.T."/>
            <person name="Glockner G."/>
            <person name="John U."/>
            <person name="Richards T."/>
            <person name="Worden A.Z."/>
            <person name="Zhang X."/>
            <person name="Grigoriev I.V."/>
            <person name="Allen A.E."/>
            <person name="Bidle K."/>
            <person name="Borodovsky M."/>
            <person name="Bowler C."/>
            <person name="Brownlee C."/>
            <person name="Cock J.M."/>
            <person name="Elias M."/>
            <person name="Gladyshev V.N."/>
            <person name="Groth M."/>
            <person name="Guda C."/>
            <person name="Hadaegh A."/>
            <person name="Iglesias-Rodriguez M.D."/>
            <person name="Jenkins J."/>
            <person name="Jones B.M."/>
            <person name="Lawson T."/>
            <person name="Leese F."/>
            <person name="Lindquist E."/>
            <person name="Lobanov A."/>
            <person name="Lomsadze A."/>
            <person name="Malik S.B."/>
            <person name="Marsh M.E."/>
            <person name="Mackinder L."/>
            <person name="Mock T."/>
            <person name="Mueller-Roeber B."/>
            <person name="Pagarete A."/>
            <person name="Parker M."/>
            <person name="Probert I."/>
            <person name="Quesneville H."/>
            <person name="Raines C."/>
            <person name="Rensing S.A."/>
            <person name="Riano-Pachon D.M."/>
            <person name="Richier S."/>
            <person name="Rokitta S."/>
            <person name="Shiraiwa Y."/>
            <person name="Soanes D.M."/>
            <person name="van der Giezen M."/>
            <person name="Wahlund T.M."/>
            <person name="Williams B."/>
            <person name="Wilson W."/>
            <person name="Wolfe G."/>
            <person name="Wurch L.L."/>
        </authorList>
    </citation>
    <scope>NUCLEOTIDE SEQUENCE</scope>
</reference>
<dbReference type="GeneID" id="17255620"/>
<reference evidence="1" key="2">
    <citation type="submission" date="2024-10" db="UniProtKB">
        <authorList>
            <consortium name="EnsemblProtists"/>
        </authorList>
    </citation>
    <scope>IDENTIFICATION</scope>
</reference>
<evidence type="ECO:0000313" key="2">
    <source>
        <dbReference type="Proteomes" id="UP000013827"/>
    </source>
</evidence>
<dbReference type="AlphaFoldDB" id="A0A0D3IDZ6"/>
<dbReference type="Proteomes" id="UP000013827">
    <property type="component" value="Unassembled WGS sequence"/>
</dbReference>
<proteinExistence type="predicted"/>
<dbReference type="KEGG" id="ehx:EMIHUDRAFT_197933"/>
<dbReference type="PaxDb" id="2903-EOD09481"/>
<accession>A0A0D3IDZ6</accession>